<comment type="cofactor">
    <cofactor evidence="1">
        <name>FAD</name>
        <dbReference type="ChEBI" id="CHEBI:57692"/>
    </cofactor>
</comment>
<dbReference type="Pfam" id="PF02913">
    <property type="entry name" value="FAD-oxidase_C"/>
    <property type="match status" value="1"/>
</dbReference>
<reference evidence="9 10" key="1">
    <citation type="submission" date="2016-11" db="EMBL/GenBank/DDBJ databases">
        <authorList>
            <person name="Jaros S."/>
            <person name="Januszkiewicz K."/>
            <person name="Wedrychowicz H."/>
        </authorList>
    </citation>
    <scope>NUCLEOTIDE SEQUENCE [LARGE SCALE GENOMIC DNA]</scope>
    <source>
        <strain evidence="9 10">DSM 9705</strain>
    </source>
</reference>
<dbReference type="InterPro" id="IPR016166">
    <property type="entry name" value="FAD-bd_PCMH"/>
</dbReference>
<keyword evidence="4" id="KW-0274">FAD</keyword>
<keyword evidence="3" id="KW-0285">Flavoprotein</keyword>
<protein>
    <recommendedName>
        <fullName evidence="7">D-lactate dehydrogenase (cytochrome)</fullName>
        <ecNumber evidence="7">1.1.2.4</ecNumber>
    </recommendedName>
</protein>
<dbReference type="Gene3D" id="3.30.465.10">
    <property type="match status" value="1"/>
</dbReference>
<dbReference type="RefSeq" id="WP_073376056.1">
    <property type="nucleotide sequence ID" value="NZ_FQXS01000012.1"/>
</dbReference>
<evidence type="ECO:0000313" key="10">
    <source>
        <dbReference type="Proteomes" id="UP000184139"/>
    </source>
</evidence>
<organism evidence="9 10">
    <name type="scientific">Desulfofustis glycolicus DSM 9705</name>
    <dbReference type="NCBI Taxonomy" id="1121409"/>
    <lineage>
        <taxon>Bacteria</taxon>
        <taxon>Pseudomonadati</taxon>
        <taxon>Thermodesulfobacteriota</taxon>
        <taxon>Desulfobulbia</taxon>
        <taxon>Desulfobulbales</taxon>
        <taxon>Desulfocapsaceae</taxon>
        <taxon>Desulfofustis</taxon>
    </lineage>
</organism>
<name>A0A1M5WFH2_9BACT</name>
<evidence type="ECO:0000256" key="5">
    <source>
        <dbReference type="ARBA" id="ARBA00022946"/>
    </source>
</evidence>
<evidence type="ECO:0000256" key="3">
    <source>
        <dbReference type="ARBA" id="ARBA00022630"/>
    </source>
</evidence>
<evidence type="ECO:0000256" key="4">
    <source>
        <dbReference type="ARBA" id="ARBA00022827"/>
    </source>
</evidence>
<dbReference type="FunFam" id="3.30.70.2740:FF:000001">
    <property type="entry name" value="D-lactate dehydrogenase mitochondrial"/>
    <property type="match status" value="1"/>
</dbReference>
<dbReference type="SUPFAM" id="SSF55103">
    <property type="entry name" value="FAD-linked oxidases, C-terminal domain"/>
    <property type="match status" value="1"/>
</dbReference>
<feature type="domain" description="FAD-binding PCMH-type" evidence="8">
    <location>
        <begin position="40"/>
        <end position="217"/>
    </location>
</feature>
<dbReference type="FunFam" id="3.30.465.10:FF:000016">
    <property type="entry name" value="probable D-lactate dehydrogenase, mitochondrial"/>
    <property type="match status" value="1"/>
</dbReference>
<dbReference type="EC" id="1.1.2.4" evidence="7"/>
<dbReference type="PANTHER" id="PTHR11748">
    <property type="entry name" value="D-LACTATE DEHYDROGENASE"/>
    <property type="match status" value="1"/>
</dbReference>
<dbReference type="SUPFAM" id="SSF56176">
    <property type="entry name" value="FAD-binding/transporter-associated domain-like"/>
    <property type="match status" value="1"/>
</dbReference>
<dbReference type="Proteomes" id="UP000184139">
    <property type="component" value="Unassembled WGS sequence"/>
</dbReference>
<evidence type="ECO:0000313" key="9">
    <source>
        <dbReference type="EMBL" id="SHH85974.1"/>
    </source>
</evidence>
<proteinExistence type="inferred from homology"/>
<dbReference type="InterPro" id="IPR016164">
    <property type="entry name" value="FAD-linked_Oxase-like_C"/>
</dbReference>
<dbReference type="InterPro" id="IPR004113">
    <property type="entry name" value="FAD-bd_oxidored_4_C"/>
</dbReference>
<dbReference type="InterPro" id="IPR016171">
    <property type="entry name" value="Vanillyl_alc_oxidase_C-sub2"/>
</dbReference>
<dbReference type="InterPro" id="IPR036318">
    <property type="entry name" value="FAD-bd_PCMH-like_sf"/>
</dbReference>
<dbReference type="FunFam" id="1.10.45.10:FF:000001">
    <property type="entry name" value="D-lactate dehydrogenase mitochondrial"/>
    <property type="match status" value="1"/>
</dbReference>
<dbReference type="PROSITE" id="PS51387">
    <property type="entry name" value="FAD_PCMH"/>
    <property type="match status" value="1"/>
</dbReference>
<dbReference type="Gene3D" id="3.30.70.2740">
    <property type="match status" value="1"/>
</dbReference>
<dbReference type="GO" id="GO:0008720">
    <property type="term" value="F:D-lactate dehydrogenase (NAD+) activity"/>
    <property type="evidence" value="ECO:0007669"/>
    <property type="project" value="TreeGrafter"/>
</dbReference>
<dbReference type="InterPro" id="IPR016169">
    <property type="entry name" value="FAD-bd_PCMH_sub2"/>
</dbReference>
<dbReference type="GO" id="GO:0071949">
    <property type="term" value="F:FAD binding"/>
    <property type="evidence" value="ECO:0007669"/>
    <property type="project" value="InterPro"/>
</dbReference>
<keyword evidence="10" id="KW-1185">Reference proteome</keyword>
<sequence length="460" mass="50308">MTEELSSEQRQQLEQWLGPERFSTGRSHLELHMHDISPHSGVLPAAVLWPESTEEVAKILAWSYGQEIAVTPWGAGTSTEGNPLPTVGGLVMDMTRMNRILTVRPEDLQVDVQPGVFRKELNARLSSEGLFFPVDPGADATIGGMIANNASGVQTVKYGATKDYVQRLTVVLPDGRIIRTGCRARKSSSGYDLTRLFVGSEGTLGVVTEATVRLAGVPDCHLAVTVTFPTLEAASETVALMIGSGMDPAALELLTEEIIHLMNEEKGLGLAEQPSLFCEFHGASEAMLQETVALARELCEDCGALDFRYGIDPQQRADLWRARHEAWETIHRAHPGTRTLIVDAAVPIGSYPEMVVFARQLVREHGVAGYVFGHAGDGNLHVVLAGDPEDDVEWDKLEDINRRVVERAIELDGTCTGEHGVGIGKRRFMRLEHGDSYDVMAQIKQLLDPKGLMNPGKIFL</sequence>
<keyword evidence="6" id="KW-0560">Oxidoreductase</keyword>
<evidence type="ECO:0000259" key="8">
    <source>
        <dbReference type="PROSITE" id="PS51387"/>
    </source>
</evidence>
<accession>A0A1M5WFH2</accession>
<dbReference type="PANTHER" id="PTHR11748:SF111">
    <property type="entry name" value="D-LACTATE DEHYDROGENASE, MITOCHONDRIAL-RELATED"/>
    <property type="match status" value="1"/>
</dbReference>
<dbReference type="EMBL" id="FQXS01000012">
    <property type="protein sequence ID" value="SHH85974.1"/>
    <property type="molecule type" value="Genomic_DNA"/>
</dbReference>
<evidence type="ECO:0000256" key="7">
    <source>
        <dbReference type="ARBA" id="ARBA00038897"/>
    </source>
</evidence>
<dbReference type="STRING" id="1121409.SAMN02745124_02265"/>
<dbReference type="GO" id="GO:0004458">
    <property type="term" value="F:D-lactate dehydrogenase (cytochrome) activity"/>
    <property type="evidence" value="ECO:0007669"/>
    <property type="project" value="UniProtKB-EC"/>
</dbReference>
<evidence type="ECO:0000256" key="2">
    <source>
        <dbReference type="ARBA" id="ARBA00008000"/>
    </source>
</evidence>
<comment type="similarity">
    <text evidence="2">Belongs to the FAD-binding oxidoreductase/transferase type 4 family.</text>
</comment>
<dbReference type="InterPro" id="IPR006094">
    <property type="entry name" value="Oxid_FAD_bind_N"/>
</dbReference>
<dbReference type="OrthoDB" id="9811557at2"/>
<evidence type="ECO:0000256" key="1">
    <source>
        <dbReference type="ARBA" id="ARBA00001974"/>
    </source>
</evidence>
<dbReference type="AlphaFoldDB" id="A0A1M5WFH2"/>
<gene>
    <name evidence="9" type="ORF">SAMN02745124_02265</name>
</gene>
<evidence type="ECO:0000256" key="6">
    <source>
        <dbReference type="ARBA" id="ARBA00023002"/>
    </source>
</evidence>
<dbReference type="Pfam" id="PF01565">
    <property type="entry name" value="FAD_binding_4"/>
    <property type="match status" value="1"/>
</dbReference>
<keyword evidence="5" id="KW-0809">Transit peptide</keyword>
<dbReference type="GO" id="GO:1903457">
    <property type="term" value="P:lactate catabolic process"/>
    <property type="evidence" value="ECO:0007669"/>
    <property type="project" value="TreeGrafter"/>
</dbReference>
<dbReference type="Gene3D" id="1.10.45.10">
    <property type="entry name" value="Vanillyl-alcohol Oxidase, Chain A, domain 4"/>
    <property type="match status" value="1"/>
</dbReference>